<feature type="transmembrane region" description="Helical" evidence="2">
    <location>
        <begin position="93"/>
        <end position="113"/>
    </location>
</feature>
<reference evidence="3" key="1">
    <citation type="submission" date="2013-11" db="EMBL/GenBank/DDBJ databases">
        <title>Genome sequence of the fusiform rust pathogen reveals effectors for host alternation and coevolution with pine.</title>
        <authorList>
            <consortium name="DOE Joint Genome Institute"/>
            <person name="Smith K."/>
            <person name="Pendleton A."/>
            <person name="Kubisiak T."/>
            <person name="Anderson C."/>
            <person name="Salamov A."/>
            <person name="Aerts A."/>
            <person name="Riley R."/>
            <person name="Clum A."/>
            <person name="Lindquist E."/>
            <person name="Ence D."/>
            <person name="Campbell M."/>
            <person name="Kronenberg Z."/>
            <person name="Feau N."/>
            <person name="Dhillon B."/>
            <person name="Hamelin R."/>
            <person name="Burleigh J."/>
            <person name="Smith J."/>
            <person name="Yandell M."/>
            <person name="Nelson C."/>
            <person name="Grigoriev I."/>
            <person name="Davis J."/>
        </authorList>
    </citation>
    <scope>NUCLEOTIDE SEQUENCE</scope>
    <source>
        <strain evidence="3">G11</strain>
    </source>
</reference>
<keyword evidence="4" id="KW-1185">Reference proteome</keyword>
<name>A0A9P6NGI8_9BASI</name>
<keyword evidence="2" id="KW-0812">Transmembrane</keyword>
<evidence type="ECO:0000313" key="4">
    <source>
        <dbReference type="Proteomes" id="UP000886653"/>
    </source>
</evidence>
<organism evidence="3 4">
    <name type="scientific">Cronartium quercuum f. sp. fusiforme G11</name>
    <dbReference type="NCBI Taxonomy" id="708437"/>
    <lineage>
        <taxon>Eukaryota</taxon>
        <taxon>Fungi</taxon>
        <taxon>Dikarya</taxon>
        <taxon>Basidiomycota</taxon>
        <taxon>Pucciniomycotina</taxon>
        <taxon>Pucciniomycetes</taxon>
        <taxon>Pucciniales</taxon>
        <taxon>Coleosporiaceae</taxon>
        <taxon>Cronartium</taxon>
    </lineage>
</organism>
<dbReference type="Proteomes" id="UP000886653">
    <property type="component" value="Unassembled WGS sequence"/>
</dbReference>
<dbReference type="AlphaFoldDB" id="A0A9P6NGI8"/>
<feature type="transmembrane region" description="Helical" evidence="2">
    <location>
        <begin position="135"/>
        <end position="156"/>
    </location>
</feature>
<evidence type="ECO:0000256" key="1">
    <source>
        <dbReference type="SAM" id="MobiDB-lite"/>
    </source>
</evidence>
<gene>
    <name evidence="3" type="ORF">CROQUDRAFT_519026</name>
</gene>
<evidence type="ECO:0000313" key="3">
    <source>
        <dbReference type="EMBL" id="KAG0146520.1"/>
    </source>
</evidence>
<feature type="compositionally biased region" description="Polar residues" evidence="1">
    <location>
        <begin position="48"/>
        <end position="62"/>
    </location>
</feature>
<accession>A0A9P6NGI8</accession>
<evidence type="ECO:0000256" key="2">
    <source>
        <dbReference type="SAM" id="Phobius"/>
    </source>
</evidence>
<dbReference type="EMBL" id="MU167260">
    <property type="protein sequence ID" value="KAG0146520.1"/>
    <property type="molecule type" value="Genomic_DNA"/>
</dbReference>
<feature type="region of interest" description="Disordered" evidence="1">
    <location>
        <begin position="34"/>
        <end position="62"/>
    </location>
</feature>
<sequence length="351" mass="39989">MTRSRHGATAKCMVRCSVSLSRLSTDGILLPLTPNTTPHKLKKKKRMSNQPKQNPSVPSASIRNYDHEKDFKFVRYLIGASILSRTGPANVNLFWSNPLVYIWVIAFTTYIPLKHMSFVKEESGRDYLKSVGVKMMMRMPVFVGPPLVLLVLLNWCHRIYFNSVMRQALHAEDMMDPKSYYKNTTTLMNGVGDSTVWVLEYDGRQLGVVAVEKVSNQPNGSKSPDHQPIQDTLIASEIQTMRIRHLATSIPFRPAGIDADLATHAVSSCFVRHPNVERIMISLIPIIDDVQIKAIEQIGFKRTISAHSHLNSSWTRLVSTLRNLIGWPDCKNCWREETWVLERSRFNVKLE</sequence>
<keyword evidence="2" id="KW-1133">Transmembrane helix</keyword>
<dbReference type="OrthoDB" id="2564232at2759"/>
<comment type="caution">
    <text evidence="3">The sequence shown here is derived from an EMBL/GenBank/DDBJ whole genome shotgun (WGS) entry which is preliminary data.</text>
</comment>
<keyword evidence="2" id="KW-0472">Membrane</keyword>
<protein>
    <submittedName>
        <fullName evidence="3">Uncharacterized protein</fullName>
    </submittedName>
</protein>
<proteinExistence type="predicted"/>